<keyword evidence="1" id="KW-1185">Reference proteome</keyword>
<proteinExistence type="predicted"/>
<dbReference type="GeneID" id="136079215"/>
<name>A0ABM4BPF2_HYDVU</name>
<dbReference type="RefSeq" id="XP_065651010.1">
    <property type="nucleotide sequence ID" value="XM_065794938.1"/>
</dbReference>
<organism evidence="1 2">
    <name type="scientific">Hydra vulgaris</name>
    <name type="common">Hydra</name>
    <name type="synonym">Hydra attenuata</name>
    <dbReference type="NCBI Taxonomy" id="6087"/>
    <lineage>
        <taxon>Eukaryota</taxon>
        <taxon>Metazoa</taxon>
        <taxon>Cnidaria</taxon>
        <taxon>Hydrozoa</taxon>
        <taxon>Hydroidolina</taxon>
        <taxon>Anthoathecata</taxon>
        <taxon>Aplanulata</taxon>
        <taxon>Hydridae</taxon>
        <taxon>Hydra</taxon>
    </lineage>
</organism>
<reference evidence="2" key="1">
    <citation type="submission" date="2025-08" db="UniProtKB">
        <authorList>
            <consortium name="RefSeq"/>
        </authorList>
    </citation>
    <scope>IDENTIFICATION</scope>
</reference>
<dbReference type="PANTHER" id="PTHR47510:SF3">
    <property type="entry name" value="ENDO_EXONUCLEASE_PHOSPHATASE DOMAIN-CONTAINING PROTEIN"/>
    <property type="match status" value="1"/>
</dbReference>
<protein>
    <submittedName>
        <fullName evidence="2">Uncharacterized protein LOC136079215</fullName>
    </submittedName>
</protein>
<evidence type="ECO:0000313" key="2">
    <source>
        <dbReference type="RefSeq" id="XP_065651010.1"/>
    </source>
</evidence>
<accession>A0ABM4BPF2</accession>
<dbReference type="PANTHER" id="PTHR47510">
    <property type="entry name" value="REVERSE TRANSCRIPTASE DOMAIN-CONTAINING PROTEIN"/>
    <property type="match status" value="1"/>
</dbReference>
<gene>
    <name evidence="2" type="primary">LOC136079215</name>
</gene>
<dbReference type="Proteomes" id="UP001652625">
    <property type="component" value="Chromosome 04"/>
</dbReference>
<evidence type="ECO:0000313" key="1">
    <source>
        <dbReference type="Proteomes" id="UP001652625"/>
    </source>
</evidence>
<sequence>MKESTGKQKVILTSLPLTIKVGNKIINDANESATEFNKFFSTIGGNLSNKIPLTNYKLTDKLQTSNSLHFTNLTLEEFDIAFRSLKRNKSVEPDGINGNIVIDSYDVMKDIFYKIFKSSIKQGSFPDSLKIAKVIPIFTTGDLTNITNYRPISVFSVFSKY</sequence>